<evidence type="ECO:0000256" key="1">
    <source>
        <dbReference type="ARBA" id="ARBA00022741"/>
    </source>
</evidence>
<accession>T1BEU0</accession>
<dbReference type="InterPro" id="IPR027417">
    <property type="entry name" value="P-loop_NTPase"/>
</dbReference>
<name>T1BEU0_9ZZZZ</name>
<evidence type="ECO:0000259" key="4">
    <source>
        <dbReference type="Pfam" id="PF18074"/>
    </source>
</evidence>
<proteinExistence type="predicted"/>
<keyword evidence="2" id="KW-0067">ATP-binding</keyword>
<organism evidence="5">
    <name type="scientific">mine drainage metagenome</name>
    <dbReference type="NCBI Taxonomy" id="410659"/>
    <lineage>
        <taxon>unclassified sequences</taxon>
        <taxon>metagenomes</taxon>
        <taxon>ecological metagenomes</taxon>
    </lineage>
</organism>
<reference evidence="5" key="1">
    <citation type="submission" date="2013-08" db="EMBL/GenBank/DDBJ databases">
        <authorList>
            <person name="Mendez C."/>
            <person name="Richter M."/>
            <person name="Ferrer M."/>
            <person name="Sanchez J."/>
        </authorList>
    </citation>
    <scope>NUCLEOTIDE SEQUENCE</scope>
</reference>
<evidence type="ECO:0000313" key="5">
    <source>
        <dbReference type="EMBL" id="EQD51544.1"/>
    </source>
</evidence>
<dbReference type="GO" id="GO:0005524">
    <property type="term" value="F:ATP binding"/>
    <property type="evidence" value="ECO:0007669"/>
    <property type="project" value="UniProtKB-KW"/>
</dbReference>
<dbReference type="GO" id="GO:0006270">
    <property type="term" value="P:DNA replication initiation"/>
    <property type="evidence" value="ECO:0007669"/>
    <property type="project" value="TreeGrafter"/>
</dbReference>
<comment type="caution">
    <text evidence="5">The sequence shown here is derived from an EMBL/GenBank/DDBJ whole genome shotgun (WGS) entry which is preliminary data.</text>
</comment>
<dbReference type="AlphaFoldDB" id="T1BEU0"/>
<evidence type="ECO:0000256" key="3">
    <source>
        <dbReference type="ARBA" id="ARBA00023125"/>
    </source>
</evidence>
<feature type="non-terminal residue" evidence="5">
    <location>
        <position position="1"/>
    </location>
</feature>
<dbReference type="InterPro" id="IPR041236">
    <property type="entry name" value="PriA_C"/>
</dbReference>
<dbReference type="GO" id="GO:0003677">
    <property type="term" value="F:DNA binding"/>
    <property type="evidence" value="ECO:0007669"/>
    <property type="project" value="UniProtKB-KW"/>
</dbReference>
<dbReference type="GO" id="GO:0006302">
    <property type="term" value="P:double-strand break repair"/>
    <property type="evidence" value="ECO:0007669"/>
    <property type="project" value="TreeGrafter"/>
</dbReference>
<keyword evidence="1" id="KW-0547">Nucleotide-binding</keyword>
<gene>
    <name evidence="5" type="ORF">B1B_10978</name>
</gene>
<keyword evidence="3" id="KW-0238">DNA-binding</keyword>
<dbReference type="EMBL" id="AUZY01007095">
    <property type="protein sequence ID" value="EQD51544.1"/>
    <property type="molecule type" value="Genomic_DNA"/>
</dbReference>
<reference evidence="5" key="2">
    <citation type="journal article" date="2014" name="ISME J.">
        <title>Microbial stratification in low pH oxic and suboxic macroscopic growths along an acid mine drainage.</title>
        <authorList>
            <person name="Mendez-Garcia C."/>
            <person name="Mesa V."/>
            <person name="Sprenger R.R."/>
            <person name="Richter M."/>
            <person name="Diez M.S."/>
            <person name="Solano J."/>
            <person name="Bargiela R."/>
            <person name="Golyshina O.V."/>
            <person name="Manteca A."/>
            <person name="Ramos J.L."/>
            <person name="Gallego J.R."/>
            <person name="Llorente I."/>
            <person name="Martins Dos Santos V.A."/>
            <person name="Jensen O.N."/>
            <person name="Pelaez A.I."/>
            <person name="Sanchez J."/>
            <person name="Ferrer M."/>
        </authorList>
    </citation>
    <scope>NUCLEOTIDE SEQUENCE</scope>
</reference>
<dbReference type="Pfam" id="PF18074">
    <property type="entry name" value="PriA_C"/>
    <property type="match status" value="1"/>
</dbReference>
<dbReference type="GO" id="GO:0006310">
    <property type="term" value="P:DNA recombination"/>
    <property type="evidence" value="ECO:0007669"/>
    <property type="project" value="TreeGrafter"/>
</dbReference>
<dbReference type="PANTHER" id="PTHR30580">
    <property type="entry name" value="PRIMOSOMAL PROTEIN N"/>
    <property type="match status" value="1"/>
</dbReference>
<dbReference type="PANTHER" id="PTHR30580:SF1">
    <property type="entry name" value="COMF OPERON PROTEIN 1"/>
    <property type="match status" value="1"/>
</dbReference>
<evidence type="ECO:0000256" key="2">
    <source>
        <dbReference type="ARBA" id="ARBA00022840"/>
    </source>
</evidence>
<dbReference type="SUPFAM" id="SSF52540">
    <property type="entry name" value="P-loop containing nucleoside triphosphate hydrolases"/>
    <property type="match status" value="1"/>
</dbReference>
<protein>
    <submittedName>
        <fullName evidence="5">Primosomal protein N</fullName>
    </submittedName>
</protein>
<feature type="domain" description="Primosomal protein N C-terminal" evidence="4">
    <location>
        <begin position="79"/>
        <end position="169"/>
    </location>
</feature>
<sequence>GIILETDRMLSLPDYRSEERAFELIIQLAGRVGRHLPGGRVVLMTQNPKDKIFEEIQSYDMEHFFERTSRERLELFYPPHRKITLLSLWSRKESIILETCQQALFERSPLPGVLIQGPVAAPVARAKGEFHYQFLIRAENITGIHQALDRASLLFGGVKGLSINWSVDPPDLF</sequence>
<dbReference type="GO" id="GO:0043138">
    <property type="term" value="F:3'-5' DNA helicase activity"/>
    <property type="evidence" value="ECO:0007669"/>
    <property type="project" value="TreeGrafter"/>
</dbReference>